<dbReference type="GO" id="GO:0005737">
    <property type="term" value="C:cytoplasm"/>
    <property type="evidence" value="ECO:0007669"/>
    <property type="project" value="UniProtKB-SubCell"/>
</dbReference>
<dbReference type="InterPro" id="IPR026147">
    <property type="entry name" value="Rab3GAP1_conserved"/>
</dbReference>
<dbReference type="PANTHER" id="PTHR21422:SF9">
    <property type="entry name" value="RAB3 GTPASE-ACTIVATING PROTEIN CATALYTIC SUBUNIT"/>
    <property type="match status" value="1"/>
</dbReference>
<evidence type="ECO:0000256" key="4">
    <source>
        <dbReference type="ARBA" id="ARBA00022468"/>
    </source>
</evidence>
<dbReference type="RefSeq" id="XP_014143954.1">
    <property type="nucleotide sequence ID" value="XM_014288479.1"/>
</dbReference>
<organism evidence="8 9">
    <name type="scientific">Sphaeroforma arctica JP610</name>
    <dbReference type="NCBI Taxonomy" id="667725"/>
    <lineage>
        <taxon>Eukaryota</taxon>
        <taxon>Ichthyosporea</taxon>
        <taxon>Ichthyophonida</taxon>
        <taxon>Sphaeroforma</taxon>
    </lineage>
</organism>
<dbReference type="GO" id="GO:0005096">
    <property type="term" value="F:GTPase activator activity"/>
    <property type="evidence" value="ECO:0007669"/>
    <property type="project" value="UniProtKB-KW"/>
</dbReference>
<evidence type="ECO:0000313" key="9">
    <source>
        <dbReference type="Proteomes" id="UP000054560"/>
    </source>
</evidence>
<feature type="non-terminal residue" evidence="8">
    <location>
        <position position="66"/>
    </location>
</feature>
<evidence type="ECO:0000256" key="2">
    <source>
        <dbReference type="ARBA" id="ARBA00008856"/>
    </source>
</evidence>
<dbReference type="EMBL" id="KQ252299">
    <property type="protein sequence ID" value="KNC70052.1"/>
    <property type="molecule type" value="Genomic_DNA"/>
</dbReference>
<keyword evidence="5" id="KW-0963">Cytoplasm</keyword>
<dbReference type="STRING" id="667725.A0A0L0F032"/>
<dbReference type="eggNOG" id="KOG2390">
    <property type="taxonomic scope" value="Eukaryota"/>
</dbReference>
<feature type="domain" description="Rab3GAP catalytic subunit conserved" evidence="7">
    <location>
        <begin position="1"/>
        <end position="65"/>
    </location>
</feature>
<dbReference type="GeneID" id="25917930"/>
<reference evidence="8 9" key="1">
    <citation type="submission" date="2011-02" db="EMBL/GenBank/DDBJ databases">
        <title>The Genome Sequence of Sphaeroforma arctica JP610.</title>
        <authorList>
            <consortium name="The Broad Institute Genome Sequencing Platform"/>
            <person name="Russ C."/>
            <person name="Cuomo C."/>
            <person name="Young S.K."/>
            <person name="Zeng Q."/>
            <person name="Gargeya S."/>
            <person name="Alvarado L."/>
            <person name="Berlin A."/>
            <person name="Chapman S.B."/>
            <person name="Chen Z."/>
            <person name="Freedman E."/>
            <person name="Gellesch M."/>
            <person name="Goldberg J."/>
            <person name="Griggs A."/>
            <person name="Gujja S."/>
            <person name="Heilman E."/>
            <person name="Heiman D."/>
            <person name="Howarth C."/>
            <person name="Mehta T."/>
            <person name="Neiman D."/>
            <person name="Pearson M."/>
            <person name="Roberts A."/>
            <person name="Saif S."/>
            <person name="Shea T."/>
            <person name="Shenoy N."/>
            <person name="Sisk P."/>
            <person name="Stolte C."/>
            <person name="Sykes S."/>
            <person name="White J."/>
            <person name="Yandava C."/>
            <person name="Burger G."/>
            <person name="Gray M.W."/>
            <person name="Holland P.W.H."/>
            <person name="King N."/>
            <person name="Lang F.B.F."/>
            <person name="Roger A.J."/>
            <person name="Ruiz-Trillo I."/>
            <person name="Haas B."/>
            <person name="Nusbaum C."/>
            <person name="Birren B."/>
        </authorList>
    </citation>
    <scope>NUCLEOTIDE SEQUENCE [LARGE SCALE GENOMIC DNA]</scope>
    <source>
        <strain evidence="8 9">JP610</strain>
    </source>
</reference>
<keyword evidence="9" id="KW-1185">Reference proteome</keyword>
<evidence type="ECO:0000256" key="1">
    <source>
        <dbReference type="ARBA" id="ARBA00004496"/>
    </source>
</evidence>
<evidence type="ECO:0000259" key="7">
    <source>
        <dbReference type="Pfam" id="PF13890"/>
    </source>
</evidence>
<dbReference type="AlphaFoldDB" id="A0A0L0F032"/>
<sequence length="66" mass="7447">MIEAQTEAMVNMGVSESATKERSLQQSESLLSDMKSFKAANPACELGDFVRWHSPRDWIEEEVAED</sequence>
<dbReference type="Pfam" id="PF13890">
    <property type="entry name" value="Rab3-GTPase_cat"/>
    <property type="match status" value="1"/>
</dbReference>
<dbReference type="Proteomes" id="UP000054560">
    <property type="component" value="Unassembled WGS sequence"/>
</dbReference>
<proteinExistence type="inferred from homology"/>
<evidence type="ECO:0000256" key="6">
    <source>
        <dbReference type="SAM" id="MobiDB-lite"/>
    </source>
</evidence>
<accession>A0A0L0F032</accession>
<dbReference type="InterPro" id="IPR045700">
    <property type="entry name" value="Rab3GAP1"/>
</dbReference>
<comment type="subcellular location">
    <subcellularLocation>
        <location evidence="1">Cytoplasm</location>
    </subcellularLocation>
</comment>
<evidence type="ECO:0000313" key="8">
    <source>
        <dbReference type="EMBL" id="KNC70052.1"/>
    </source>
</evidence>
<comment type="similarity">
    <text evidence="2">Belongs to the Rab3-GAP catalytic subunit family.</text>
</comment>
<protein>
    <recommendedName>
        <fullName evidence="3">Rab3 GTPase-activating protein catalytic subunit</fullName>
    </recommendedName>
</protein>
<evidence type="ECO:0000256" key="3">
    <source>
        <dbReference type="ARBA" id="ARBA00015817"/>
    </source>
</evidence>
<keyword evidence="4" id="KW-0343">GTPase activation</keyword>
<name>A0A0L0F032_9EUKA</name>
<gene>
    <name evidence="8" type="ORF">SARC_17426</name>
</gene>
<dbReference type="PANTHER" id="PTHR21422">
    <property type="entry name" value="RAB3 GTPASE-ACTIVATING PROTEIN CATALYTIC SUBUNIT"/>
    <property type="match status" value="1"/>
</dbReference>
<evidence type="ECO:0000256" key="5">
    <source>
        <dbReference type="ARBA" id="ARBA00022490"/>
    </source>
</evidence>
<feature type="region of interest" description="Disordered" evidence="6">
    <location>
        <begin position="1"/>
        <end position="27"/>
    </location>
</feature>
<dbReference type="OrthoDB" id="17346at2759"/>